<keyword evidence="1" id="KW-1133">Transmembrane helix</keyword>
<gene>
    <name evidence="2" type="ORF">ECRASSUSDP1_LOCUS22154</name>
</gene>
<organism evidence="2 3">
    <name type="scientific">Euplotes crassus</name>
    <dbReference type="NCBI Taxonomy" id="5936"/>
    <lineage>
        <taxon>Eukaryota</taxon>
        <taxon>Sar</taxon>
        <taxon>Alveolata</taxon>
        <taxon>Ciliophora</taxon>
        <taxon>Intramacronucleata</taxon>
        <taxon>Spirotrichea</taxon>
        <taxon>Hypotrichia</taxon>
        <taxon>Euplotida</taxon>
        <taxon>Euplotidae</taxon>
        <taxon>Moneuplotes</taxon>
    </lineage>
</organism>
<keyword evidence="1" id="KW-0472">Membrane</keyword>
<keyword evidence="1" id="KW-0812">Transmembrane</keyword>
<feature type="transmembrane region" description="Helical" evidence="1">
    <location>
        <begin position="46"/>
        <end position="68"/>
    </location>
</feature>
<evidence type="ECO:0000256" key="1">
    <source>
        <dbReference type="SAM" id="Phobius"/>
    </source>
</evidence>
<sequence length="70" mass="8277">MKRESPKEFRVHHEVTKNIYDCRLRTLEFCWAAVEDLTQSSSSLSIHFLMVILCSHIHCLFILCSFIYKA</sequence>
<dbReference type="AlphaFoldDB" id="A0AAD1XXG7"/>
<evidence type="ECO:0000313" key="3">
    <source>
        <dbReference type="Proteomes" id="UP001295684"/>
    </source>
</evidence>
<comment type="caution">
    <text evidence="2">The sequence shown here is derived from an EMBL/GenBank/DDBJ whole genome shotgun (WGS) entry which is preliminary data.</text>
</comment>
<proteinExistence type="predicted"/>
<accession>A0AAD1XXG7</accession>
<reference evidence="2" key="1">
    <citation type="submission" date="2023-07" db="EMBL/GenBank/DDBJ databases">
        <authorList>
            <consortium name="AG Swart"/>
            <person name="Singh M."/>
            <person name="Singh A."/>
            <person name="Seah K."/>
            <person name="Emmerich C."/>
        </authorList>
    </citation>
    <scope>NUCLEOTIDE SEQUENCE</scope>
    <source>
        <strain evidence="2">DP1</strain>
    </source>
</reference>
<protein>
    <submittedName>
        <fullName evidence="2">Uncharacterized protein</fullName>
    </submittedName>
</protein>
<name>A0AAD1XXG7_EUPCR</name>
<evidence type="ECO:0000313" key="2">
    <source>
        <dbReference type="EMBL" id="CAI2380714.1"/>
    </source>
</evidence>
<dbReference type="Proteomes" id="UP001295684">
    <property type="component" value="Unassembled WGS sequence"/>
</dbReference>
<keyword evidence="3" id="KW-1185">Reference proteome</keyword>
<dbReference type="EMBL" id="CAMPGE010022687">
    <property type="protein sequence ID" value="CAI2380714.1"/>
    <property type="molecule type" value="Genomic_DNA"/>
</dbReference>